<feature type="compositionally biased region" description="Acidic residues" evidence="3">
    <location>
        <begin position="152"/>
        <end position="165"/>
    </location>
</feature>
<proteinExistence type="inferred from homology"/>
<dbReference type="Proteomes" id="UP000069940">
    <property type="component" value="Unassembled WGS sequence"/>
</dbReference>
<feature type="domain" description="SKP1 component POZ" evidence="4">
    <location>
        <begin position="8"/>
        <end position="70"/>
    </location>
</feature>
<evidence type="ECO:0000313" key="5">
    <source>
        <dbReference type="EnsemblMetazoa" id="AALFPA23_013938.P20216"/>
    </source>
</evidence>
<dbReference type="EnsemblMetazoa" id="AALFPA23_013938.R20216">
    <property type="protein sequence ID" value="AALFPA23_013938.P20216"/>
    <property type="gene ID" value="AALFPA23_013938"/>
</dbReference>
<keyword evidence="6" id="KW-1185">Reference proteome</keyword>
<feature type="region of interest" description="Disordered" evidence="3">
    <location>
        <begin position="133"/>
        <end position="165"/>
    </location>
</feature>
<dbReference type="SMART" id="SM00512">
    <property type="entry name" value="Skp1"/>
    <property type="match status" value="1"/>
</dbReference>
<dbReference type="SUPFAM" id="SSF54695">
    <property type="entry name" value="POZ domain"/>
    <property type="match status" value="1"/>
</dbReference>
<dbReference type="Pfam" id="PF03931">
    <property type="entry name" value="Skp1_POZ"/>
    <property type="match status" value="1"/>
</dbReference>
<dbReference type="GeneID" id="109404333"/>
<organism evidence="5 6">
    <name type="scientific">Aedes albopictus</name>
    <name type="common">Asian tiger mosquito</name>
    <name type="synonym">Stegomyia albopicta</name>
    <dbReference type="NCBI Taxonomy" id="7160"/>
    <lineage>
        <taxon>Eukaryota</taxon>
        <taxon>Metazoa</taxon>
        <taxon>Ecdysozoa</taxon>
        <taxon>Arthropoda</taxon>
        <taxon>Hexapoda</taxon>
        <taxon>Insecta</taxon>
        <taxon>Pterygota</taxon>
        <taxon>Neoptera</taxon>
        <taxon>Endopterygota</taxon>
        <taxon>Diptera</taxon>
        <taxon>Nematocera</taxon>
        <taxon>Culicoidea</taxon>
        <taxon>Culicidae</taxon>
        <taxon>Culicinae</taxon>
        <taxon>Aedini</taxon>
        <taxon>Aedes</taxon>
        <taxon>Stegomyia</taxon>
    </lineage>
</organism>
<reference evidence="5" key="2">
    <citation type="submission" date="2025-05" db="UniProtKB">
        <authorList>
            <consortium name="EnsemblMetazoa"/>
        </authorList>
    </citation>
    <scope>IDENTIFICATION</scope>
    <source>
        <strain evidence="5">Foshan</strain>
    </source>
</reference>
<sequence length="165" mass="19034">MPSRTIAKIKLQSDDRQIFDVSQQTYKFFNTIMSMVEGPFRTTKIELVIPVPDVNASCLEKVLEWAEYHMDDDPLEENDGCIPDIGEWDRKLLQVERNVLMELILASDYLGNQRLLDITSRAVIDLIKNEPARNVEDSSTLDGEQQQKDYVVEYETDSESNDDDK</sequence>
<accession>A0ABM1Z0V1</accession>
<evidence type="ECO:0000256" key="3">
    <source>
        <dbReference type="SAM" id="MobiDB-lite"/>
    </source>
</evidence>
<dbReference type="Gene3D" id="3.30.710.10">
    <property type="entry name" value="Potassium Channel Kv1.1, Chain A"/>
    <property type="match status" value="1"/>
</dbReference>
<dbReference type="InterPro" id="IPR036296">
    <property type="entry name" value="SKP1-like_dim_sf"/>
</dbReference>
<evidence type="ECO:0000256" key="2">
    <source>
        <dbReference type="ARBA" id="ARBA00022786"/>
    </source>
</evidence>
<reference evidence="6" key="1">
    <citation type="journal article" date="2015" name="Proc. Natl. Acad. Sci. U.S.A.">
        <title>Genome sequence of the Asian Tiger mosquito, Aedes albopictus, reveals insights into its biology, genetics, and evolution.</title>
        <authorList>
            <person name="Chen X.G."/>
            <person name="Jiang X."/>
            <person name="Gu J."/>
            <person name="Xu M."/>
            <person name="Wu Y."/>
            <person name="Deng Y."/>
            <person name="Zhang C."/>
            <person name="Bonizzoni M."/>
            <person name="Dermauw W."/>
            <person name="Vontas J."/>
            <person name="Armbruster P."/>
            <person name="Huang X."/>
            <person name="Yang Y."/>
            <person name="Zhang H."/>
            <person name="He W."/>
            <person name="Peng H."/>
            <person name="Liu Y."/>
            <person name="Wu K."/>
            <person name="Chen J."/>
            <person name="Lirakis M."/>
            <person name="Topalis P."/>
            <person name="Van Leeuwen T."/>
            <person name="Hall A.B."/>
            <person name="Jiang X."/>
            <person name="Thorpe C."/>
            <person name="Mueller R.L."/>
            <person name="Sun C."/>
            <person name="Waterhouse R.M."/>
            <person name="Yan G."/>
            <person name="Tu Z.J."/>
            <person name="Fang X."/>
            <person name="James A.A."/>
        </authorList>
    </citation>
    <scope>NUCLEOTIDE SEQUENCE [LARGE SCALE GENOMIC DNA]</scope>
    <source>
        <strain evidence="6">Foshan</strain>
    </source>
</reference>
<dbReference type="SUPFAM" id="SSF81382">
    <property type="entry name" value="Skp1 dimerisation domain-like"/>
    <property type="match status" value="1"/>
</dbReference>
<evidence type="ECO:0000313" key="6">
    <source>
        <dbReference type="Proteomes" id="UP000069940"/>
    </source>
</evidence>
<name>A0ABM1Z0V1_AEDAL</name>
<dbReference type="InterPro" id="IPR016897">
    <property type="entry name" value="SKP1"/>
</dbReference>
<evidence type="ECO:0000256" key="1">
    <source>
        <dbReference type="ARBA" id="ARBA00009993"/>
    </source>
</evidence>
<comment type="similarity">
    <text evidence="1">Belongs to the SKP1 family.</text>
</comment>
<dbReference type="RefSeq" id="XP_019532711.3">
    <property type="nucleotide sequence ID" value="XM_019677166.4"/>
</dbReference>
<dbReference type="InterPro" id="IPR016073">
    <property type="entry name" value="Skp1_comp_POZ"/>
</dbReference>
<evidence type="ECO:0000259" key="4">
    <source>
        <dbReference type="Pfam" id="PF03931"/>
    </source>
</evidence>
<dbReference type="InterPro" id="IPR011333">
    <property type="entry name" value="SKP1/BTB/POZ_sf"/>
</dbReference>
<keyword evidence="2" id="KW-0833">Ubl conjugation pathway</keyword>
<protein>
    <recommendedName>
        <fullName evidence="4">SKP1 component POZ domain-containing protein</fullName>
    </recommendedName>
</protein>
<dbReference type="InterPro" id="IPR001232">
    <property type="entry name" value="SKP1-like"/>
</dbReference>
<dbReference type="PANTHER" id="PTHR11165">
    <property type="entry name" value="SKP1"/>
    <property type="match status" value="1"/>
</dbReference>